<dbReference type="Gene3D" id="3.40.630.30">
    <property type="match status" value="2"/>
</dbReference>
<name>A0A1E7L5I6_9ACTN</name>
<evidence type="ECO:0000313" key="4">
    <source>
        <dbReference type="EMBL" id="OEV11439.1"/>
    </source>
</evidence>
<dbReference type="EMBL" id="LJGW01000223">
    <property type="protein sequence ID" value="OEV11439.1"/>
    <property type="molecule type" value="Genomic_DNA"/>
</dbReference>
<accession>A0A1E7L5I6</accession>
<dbReference type="GO" id="GO:0016747">
    <property type="term" value="F:acyltransferase activity, transferring groups other than amino-acyl groups"/>
    <property type="evidence" value="ECO:0007669"/>
    <property type="project" value="InterPro"/>
</dbReference>
<dbReference type="SUPFAM" id="SSF55729">
    <property type="entry name" value="Acyl-CoA N-acyltransferases (Nat)"/>
    <property type="match status" value="2"/>
</dbReference>
<dbReference type="PROSITE" id="PS51186">
    <property type="entry name" value="GNAT"/>
    <property type="match status" value="2"/>
</dbReference>
<evidence type="ECO:0000256" key="1">
    <source>
        <dbReference type="ARBA" id="ARBA00022679"/>
    </source>
</evidence>
<feature type="domain" description="N-acetyltransferase" evidence="3">
    <location>
        <begin position="125"/>
        <end position="278"/>
    </location>
</feature>
<dbReference type="PANTHER" id="PTHR43877">
    <property type="entry name" value="AMINOALKYLPHOSPHONATE N-ACETYLTRANSFERASE-RELATED-RELATED"/>
    <property type="match status" value="1"/>
</dbReference>
<evidence type="ECO:0000256" key="2">
    <source>
        <dbReference type="ARBA" id="ARBA00023315"/>
    </source>
</evidence>
<dbReference type="InterPro" id="IPR016181">
    <property type="entry name" value="Acyl_CoA_acyltransferase"/>
</dbReference>
<protein>
    <submittedName>
        <fullName evidence="4">Acetyltransferase</fullName>
    </submittedName>
</protein>
<gene>
    <name evidence="4" type="ORF">AN218_12970</name>
</gene>
<dbReference type="Proteomes" id="UP000176005">
    <property type="component" value="Unassembled WGS sequence"/>
</dbReference>
<reference evidence="4 5" key="1">
    <citation type="journal article" date="2016" name="Front. Microbiol.">
        <title>Comparative Genomics Analysis of Streptomyces Species Reveals Their Adaptation to the Marine Environment and Their Diversity at the Genomic Level.</title>
        <authorList>
            <person name="Tian X."/>
            <person name="Zhang Z."/>
            <person name="Yang T."/>
            <person name="Chen M."/>
            <person name="Li J."/>
            <person name="Chen F."/>
            <person name="Yang J."/>
            <person name="Li W."/>
            <person name="Zhang B."/>
            <person name="Zhang Z."/>
            <person name="Wu J."/>
            <person name="Zhang C."/>
            <person name="Long L."/>
            <person name="Xiao J."/>
        </authorList>
    </citation>
    <scope>NUCLEOTIDE SEQUENCE [LARGE SCALE GENOMIC DNA]</scope>
    <source>
        <strain evidence="4 5">SCSIO 10429</strain>
    </source>
</reference>
<dbReference type="InterPro" id="IPR050832">
    <property type="entry name" value="Bact_Acetyltransf"/>
</dbReference>
<evidence type="ECO:0000259" key="3">
    <source>
        <dbReference type="PROSITE" id="PS51186"/>
    </source>
</evidence>
<evidence type="ECO:0000313" key="5">
    <source>
        <dbReference type="Proteomes" id="UP000176005"/>
    </source>
</evidence>
<keyword evidence="2" id="KW-0012">Acyltransferase</keyword>
<dbReference type="InterPro" id="IPR000182">
    <property type="entry name" value="GNAT_dom"/>
</dbReference>
<comment type="caution">
    <text evidence="4">The sequence shown here is derived from an EMBL/GenBank/DDBJ whole genome shotgun (WGS) entry which is preliminary data.</text>
</comment>
<organism evidence="4 5">
    <name type="scientific">Streptomyces nanshensis</name>
    <dbReference type="NCBI Taxonomy" id="518642"/>
    <lineage>
        <taxon>Bacteria</taxon>
        <taxon>Bacillati</taxon>
        <taxon>Actinomycetota</taxon>
        <taxon>Actinomycetes</taxon>
        <taxon>Kitasatosporales</taxon>
        <taxon>Streptomycetaceae</taxon>
        <taxon>Streptomyces</taxon>
    </lineage>
</organism>
<dbReference type="RefSeq" id="WP_070016999.1">
    <property type="nucleotide sequence ID" value="NZ_LJGW01000223.1"/>
</dbReference>
<dbReference type="AlphaFoldDB" id="A0A1E7L5I6"/>
<dbReference type="PANTHER" id="PTHR43877:SF2">
    <property type="entry name" value="AMINOALKYLPHOSPHONATE N-ACETYLTRANSFERASE-RELATED"/>
    <property type="match status" value="1"/>
</dbReference>
<dbReference type="PATRIC" id="fig|518642.10.peg.2409"/>
<keyword evidence="1 4" id="KW-0808">Transferase</keyword>
<proteinExistence type="predicted"/>
<keyword evidence="5" id="KW-1185">Reference proteome</keyword>
<sequence>MTTTLRPTGPDQYDADGVRSRSYDICVNSRPVGLLRLTVDPEYGPVTGRVTQLVVEERERRRGRGAVAALAGEEALRDWGCRRVEISVPAAAHAALALAAGLGYTERSRSMLKDVGEEPPLPPGSAVRPMDQAEFEVWREDGQPRLAQTMIERGLSAEEAARRAAASFARLLPEGASTRGAALRVLAHEEAVVGRVWVELERSPREDSDAYVYEVEVEEESRGSGHGRTLMLVAEREAAAAGARTLGLHVLSANTPAVRLYSSLGYRVAEHHFHKPLL</sequence>
<dbReference type="Pfam" id="PF00583">
    <property type="entry name" value="Acetyltransf_1"/>
    <property type="match status" value="2"/>
</dbReference>
<feature type="domain" description="N-acetyltransferase" evidence="3">
    <location>
        <begin position="1"/>
        <end position="122"/>
    </location>
</feature>